<name>A0A6A6ZRQ6_9PLEO</name>
<feature type="transmembrane region" description="Helical" evidence="2">
    <location>
        <begin position="20"/>
        <end position="35"/>
    </location>
</feature>
<evidence type="ECO:0000313" key="4">
    <source>
        <dbReference type="Proteomes" id="UP000799424"/>
    </source>
</evidence>
<evidence type="ECO:0000256" key="2">
    <source>
        <dbReference type="SAM" id="Phobius"/>
    </source>
</evidence>
<accession>A0A6A6ZRQ6</accession>
<feature type="transmembrane region" description="Helical" evidence="2">
    <location>
        <begin position="108"/>
        <end position="130"/>
    </location>
</feature>
<keyword evidence="2" id="KW-1133">Transmembrane helix</keyword>
<feature type="compositionally biased region" description="Basic and acidic residues" evidence="1">
    <location>
        <begin position="182"/>
        <end position="195"/>
    </location>
</feature>
<keyword evidence="2" id="KW-0812">Transmembrane</keyword>
<feature type="region of interest" description="Disordered" evidence="1">
    <location>
        <begin position="153"/>
        <end position="195"/>
    </location>
</feature>
<sequence length="195" mass="22137">MNEAQAGEAGRGVQERRRSYLRLGIFIVVMVRWLREHELANPPIRLYPKIYSSHHDFSPHIPIYTMAPLSKTIATFPHPNLSAILTSLQKRSSSECAYYESSCSTHRLAIIIIIIAVGIVVSAILSLLFVRSRRSKNAKLMTAVQQRRMKMEEGWPSSVENETRYPSTTTTLYGAPPPYAPRRPERAARGDGDWR</sequence>
<evidence type="ECO:0000256" key="1">
    <source>
        <dbReference type="SAM" id="MobiDB-lite"/>
    </source>
</evidence>
<protein>
    <submittedName>
        <fullName evidence="3">Uncharacterized protein</fullName>
    </submittedName>
</protein>
<evidence type="ECO:0000313" key="3">
    <source>
        <dbReference type="EMBL" id="KAF2823496.1"/>
    </source>
</evidence>
<dbReference type="AlphaFoldDB" id="A0A6A6ZRQ6"/>
<proteinExistence type="predicted"/>
<keyword evidence="2" id="KW-0472">Membrane</keyword>
<feature type="compositionally biased region" description="Polar residues" evidence="1">
    <location>
        <begin position="158"/>
        <end position="172"/>
    </location>
</feature>
<dbReference type="EMBL" id="MU006232">
    <property type="protein sequence ID" value="KAF2823496.1"/>
    <property type="molecule type" value="Genomic_DNA"/>
</dbReference>
<dbReference type="Proteomes" id="UP000799424">
    <property type="component" value="Unassembled WGS sequence"/>
</dbReference>
<reference evidence="3" key="1">
    <citation type="journal article" date="2020" name="Stud. Mycol.">
        <title>101 Dothideomycetes genomes: a test case for predicting lifestyles and emergence of pathogens.</title>
        <authorList>
            <person name="Haridas S."/>
            <person name="Albert R."/>
            <person name="Binder M."/>
            <person name="Bloem J."/>
            <person name="Labutti K."/>
            <person name="Salamov A."/>
            <person name="Andreopoulos B."/>
            <person name="Baker S."/>
            <person name="Barry K."/>
            <person name="Bills G."/>
            <person name="Bluhm B."/>
            <person name="Cannon C."/>
            <person name="Castanera R."/>
            <person name="Culley D."/>
            <person name="Daum C."/>
            <person name="Ezra D."/>
            <person name="Gonzalez J."/>
            <person name="Henrissat B."/>
            <person name="Kuo A."/>
            <person name="Liang C."/>
            <person name="Lipzen A."/>
            <person name="Lutzoni F."/>
            <person name="Magnuson J."/>
            <person name="Mondo S."/>
            <person name="Nolan M."/>
            <person name="Ohm R."/>
            <person name="Pangilinan J."/>
            <person name="Park H.-J."/>
            <person name="Ramirez L."/>
            <person name="Alfaro M."/>
            <person name="Sun H."/>
            <person name="Tritt A."/>
            <person name="Yoshinaga Y."/>
            <person name="Zwiers L.-H."/>
            <person name="Turgeon B."/>
            <person name="Goodwin S."/>
            <person name="Spatafora J."/>
            <person name="Crous P."/>
            <person name="Grigoriev I."/>
        </authorList>
    </citation>
    <scope>NUCLEOTIDE SEQUENCE</scope>
    <source>
        <strain evidence="3">CBS 113818</strain>
    </source>
</reference>
<keyword evidence="4" id="KW-1185">Reference proteome</keyword>
<organism evidence="3 4">
    <name type="scientific">Ophiobolus disseminans</name>
    <dbReference type="NCBI Taxonomy" id="1469910"/>
    <lineage>
        <taxon>Eukaryota</taxon>
        <taxon>Fungi</taxon>
        <taxon>Dikarya</taxon>
        <taxon>Ascomycota</taxon>
        <taxon>Pezizomycotina</taxon>
        <taxon>Dothideomycetes</taxon>
        <taxon>Pleosporomycetidae</taxon>
        <taxon>Pleosporales</taxon>
        <taxon>Pleosporineae</taxon>
        <taxon>Phaeosphaeriaceae</taxon>
        <taxon>Ophiobolus</taxon>
    </lineage>
</organism>
<gene>
    <name evidence="3" type="ORF">CC86DRAFT_457849</name>
</gene>
<dbReference type="OrthoDB" id="3770300at2759"/>